<reference evidence="1 3" key="2">
    <citation type="journal article" date="2013" name="Nature">
        <title>Insights into bilaterian evolution from three spiralian genomes.</title>
        <authorList>
            <person name="Simakov O."/>
            <person name="Marletaz F."/>
            <person name="Cho S.J."/>
            <person name="Edsinger-Gonzales E."/>
            <person name="Havlak P."/>
            <person name="Hellsten U."/>
            <person name="Kuo D.H."/>
            <person name="Larsson T."/>
            <person name="Lv J."/>
            <person name="Arendt D."/>
            <person name="Savage R."/>
            <person name="Osoegawa K."/>
            <person name="de Jong P."/>
            <person name="Grimwood J."/>
            <person name="Chapman J.A."/>
            <person name="Shapiro H."/>
            <person name="Aerts A."/>
            <person name="Otillar R.P."/>
            <person name="Terry A.Y."/>
            <person name="Boore J.L."/>
            <person name="Grigoriev I.V."/>
            <person name="Lindberg D.R."/>
            <person name="Seaver E.C."/>
            <person name="Weisblat D.A."/>
            <person name="Putnam N.H."/>
            <person name="Rokhsar D.S."/>
        </authorList>
    </citation>
    <scope>NUCLEOTIDE SEQUENCE</scope>
</reference>
<sequence>MAWVLGRNEVGKENSSGIRLLEFCVVQKLVVSASVYYSHDSGSNPADDHLLESSICYNKCAMSWPHVSSRVCHEILYAIWKLKFIVPCVRYFDRVKYENWNTV</sequence>
<dbReference type="HOGENOM" id="CLU_2266603_0_0_1"/>
<reference evidence="2" key="3">
    <citation type="submission" date="2015-06" db="UniProtKB">
        <authorList>
            <consortium name="EnsemblMetazoa"/>
        </authorList>
    </citation>
    <scope>IDENTIFICATION</scope>
</reference>
<accession>T1F4P0</accession>
<dbReference type="GeneID" id="20203789"/>
<organism evidence="2 3">
    <name type="scientific">Helobdella robusta</name>
    <name type="common">Californian leech</name>
    <dbReference type="NCBI Taxonomy" id="6412"/>
    <lineage>
        <taxon>Eukaryota</taxon>
        <taxon>Metazoa</taxon>
        <taxon>Spiralia</taxon>
        <taxon>Lophotrochozoa</taxon>
        <taxon>Annelida</taxon>
        <taxon>Clitellata</taxon>
        <taxon>Hirudinea</taxon>
        <taxon>Rhynchobdellida</taxon>
        <taxon>Glossiphoniidae</taxon>
        <taxon>Helobdella</taxon>
    </lineage>
</organism>
<dbReference type="KEGG" id="hro:HELRODRAFT_171789"/>
<protein>
    <submittedName>
        <fullName evidence="1 2">Uncharacterized protein</fullName>
    </submittedName>
</protein>
<dbReference type="EMBL" id="KB096365">
    <property type="protein sequence ID" value="ESO05394.1"/>
    <property type="molecule type" value="Genomic_DNA"/>
</dbReference>
<evidence type="ECO:0000313" key="1">
    <source>
        <dbReference type="EMBL" id="ESO05394.1"/>
    </source>
</evidence>
<name>T1F4P0_HELRO</name>
<proteinExistence type="predicted"/>
<dbReference type="CTD" id="20203789"/>
<dbReference type="InParanoid" id="T1F4P0"/>
<dbReference type="AlphaFoldDB" id="T1F4P0"/>
<dbReference type="Proteomes" id="UP000015101">
    <property type="component" value="Unassembled WGS sequence"/>
</dbReference>
<evidence type="ECO:0000313" key="3">
    <source>
        <dbReference type="Proteomes" id="UP000015101"/>
    </source>
</evidence>
<reference evidence="3" key="1">
    <citation type="submission" date="2012-12" db="EMBL/GenBank/DDBJ databases">
        <authorList>
            <person name="Hellsten U."/>
            <person name="Grimwood J."/>
            <person name="Chapman J.A."/>
            <person name="Shapiro H."/>
            <person name="Aerts A."/>
            <person name="Otillar R.P."/>
            <person name="Terry A.Y."/>
            <person name="Boore J.L."/>
            <person name="Simakov O."/>
            <person name="Marletaz F."/>
            <person name="Cho S.-J."/>
            <person name="Edsinger-Gonzales E."/>
            <person name="Havlak P."/>
            <person name="Kuo D.-H."/>
            <person name="Larsson T."/>
            <person name="Lv J."/>
            <person name="Arendt D."/>
            <person name="Savage R."/>
            <person name="Osoegawa K."/>
            <person name="de Jong P."/>
            <person name="Lindberg D.R."/>
            <person name="Seaver E.C."/>
            <person name="Weisblat D.A."/>
            <person name="Putnam N.H."/>
            <person name="Grigoriev I.V."/>
            <person name="Rokhsar D.S."/>
        </authorList>
    </citation>
    <scope>NUCLEOTIDE SEQUENCE</scope>
</reference>
<dbReference type="RefSeq" id="XP_009016709.1">
    <property type="nucleotide sequence ID" value="XM_009018461.1"/>
</dbReference>
<dbReference type="EMBL" id="AMQM01003934">
    <property type="status" value="NOT_ANNOTATED_CDS"/>
    <property type="molecule type" value="Genomic_DNA"/>
</dbReference>
<gene>
    <name evidence="2" type="primary">20203789</name>
    <name evidence="1" type="ORF">HELRODRAFT_171789</name>
</gene>
<evidence type="ECO:0000313" key="2">
    <source>
        <dbReference type="EnsemblMetazoa" id="HelroP171789"/>
    </source>
</evidence>
<dbReference type="EnsemblMetazoa" id="HelroT171789">
    <property type="protein sequence ID" value="HelroP171789"/>
    <property type="gene ID" value="HelroG171789"/>
</dbReference>
<keyword evidence="3" id="KW-1185">Reference proteome</keyword>